<dbReference type="PATRIC" id="fig|1618986.3.peg.326"/>
<proteinExistence type="inferred from homology"/>
<evidence type="ECO:0000259" key="9">
    <source>
        <dbReference type="Pfam" id="PF12161"/>
    </source>
</evidence>
<sequence>MSEEQKRKLEAQLWNVANTLRGRMHADEYRNYILGFIFFKYLSERLETYVNQKLLASESFKFGDINERKDEGKRILAEVQKGVLEHLGFFLKPTQLFSYLVKKGKGEIAGESSFILDDLKSVMNTIEQTSAGTESEDDFKGLFSDVDLTSNKLGSSEKEKNGIIVEVLGHLSEIDFKLEDAKSDLLGDAYEYLIGKFAAGAGKQAGEFYTPAQVSRLLSRIVTAGKQRVKSVYDPTCGSGSLLLRASEFVEVANYYGQELNPTTYNLARMNMILHGVHFSHFTIRRGDTLTNDLHPDLKAEVIVANPPFSAKWKGEKDPALAQDDRFVQYGRLAPSTKADYAFVTHMLYHLADNGTMAVVLPHGVLFRGAAEGQIRKYIIEKLNYLDAVIGLPANVFYGTSIPATVCVFKKCRKSDEEVLFIDASREFEKETNQNNLLDAHVDKIFDTYINRKEIEKYSHRASLAEIKENDYNLNIPRYVDTFEEEEPIDIDEVAGDLKKLQAEEVEIQKRLVRFCTELKIKVPFDL</sequence>
<dbReference type="AlphaFoldDB" id="A0A0G2A648"/>
<dbReference type="PANTHER" id="PTHR42933:SF1">
    <property type="entry name" value="SITE-SPECIFIC DNA-METHYLTRANSFERASE (ADENINE-SPECIFIC)"/>
    <property type="match status" value="1"/>
</dbReference>
<feature type="domain" description="DNA methylase adenine-specific" evidence="8">
    <location>
        <begin position="182"/>
        <end position="487"/>
    </location>
</feature>
<dbReference type="InterPro" id="IPR002052">
    <property type="entry name" value="DNA_methylase_N6_adenine_CS"/>
</dbReference>
<dbReference type="EMBL" id="LCRN01000027">
    <property type="protein sequence ID" value="KKW36397.1"/>
    <property type="molecule type" value="Genomic_DNA"/>
</dbReference>
<dbReference type="Pfam" id="PF12161">
    <property type="entry name" value="HsdM_N"/>
    <property type="match status" value="1"/>
</dbReference>
<dbReference type="SUPFAM" id="SSF53335">
    <property type="entry name" value="S-adenosyl-L-methionine-dependent methyltransferases"/>
    <property type="match status" value="1"/>
</dbReference>
<name>A0A0G2A648_9BACT</name>
<dbReference type="NCBIfam" id="TIGR00497">
    <property type="entry name" value="hsdM"/>
    <property type="match status" value="1"/>
</dbReference>
<dbReference type="CDD" id="cd02440">
    <property type="entry name" value="AdoMet_MTases"/>
    <property type="match status" value="1"/>
</dbReference>
<dbReference type="InterPro" id="IPR029063">
    <property type="entry name" value="SAM-dependent_MTases_sf"/>
</dbReference>
<comment type="similarity">
    <text evidence="1">Belongs to the N(4)/N(6)-methyltransferase family.</text>
</comment>
<evidence type="ECO:0000256" key="7">
    <source>
        <dbReference type="ARBA" id="ARBA00047942"/>
    </source>
</evidence>
<accession>A0A0G2A648</accession>
<dbReference type="InterPro" id="IPR022749">
    <property type="entry name" value="D12N6_MeTrfase_N"/>
</dbReference>
<dbReference type="EC" id="2.1.1.72" evidence="2"/>
<dbReference type="Proteomes" id="UP000033865">
    <property type="component" value="Unassembled WGS sequence"/>
</dbReference>
<organism evidence="10 11">
    <name type="scientific">Candidatus Uhrbacteria bacterium GW2011_GWC2_53_7</name>
    <dbReference type="NCBI Taxonomy" id="1618986"/>
    <lineage>
        <taxon>Bacteria</taxon>
        <taxon>Candidatus Uhriibacteriota</taxon>
    </lineage>
</organism>
<evidence type="ECO:0000256" key="2">
    <source>
        <dbReference type="ARBA" id="ARBA00011900"/>
    </source>
</evidence>
<evidence type="ECO:0000256" key="5">
    <source>
        <dbReference type="ARBA" id="ARBA00022691"/>
    </source>
</evidence>
<dbReference type="Pfam" id="PF02384">
    <property type="entry name" value="N6_Mtase"/>
    <property type="match status" value="1"/>
</dbReference>
<dbReference type="InterPro" id="IPR004546">
    <property type="entry name" value="Restrct_endonuc_T1M"/>
</dbReference>
<dbReference type="InterPro" id="IPR051537">
    <property type="entry name" value="DNA_Adenine_Mtase"/>
</dbReference>
<dbReference type="GO" id="GO:0032259">
    <property type="term" value="P:methylation"/>
    <property type="evidence" value="ECO:0007669"/>
    <property type="project" value="UniProtKB-KW"/>
</dbReference>
<gene>
    <name evidence="10" type="ORF">UY82_C0027G0002</name>
</gene>
<keyword evidence="3" id="KW-0489">Methyltransferase</keyword>
<reference evidence="10 11" key="1">
    <citation type="journal article" date="2015" name="Nature">
        <title>rRNA introns, odd ribosomes, and small enigmatic genomes across a large radiation of phyla.</title>
        <authorList>
            <person name="Brown C.T."/>
            <person name="Hug L.A."/>
            <person name="Thomas B.C."/>
            <person name="Sharon I."/>
            <person name="Castelle C.J."/>
            <person name="Singh A."/>
            <person name="Wilkins M.J."/>
            <person name="Williams K.H."/>
            <person name="Banfield J.F."/>
        </authorList>
    </citation>
    <scope>NUCLEOTIDE SEQUENCE [LARGE SCALE GENOMIC DNA]</scope>
</reference>
<evidence type="ECO:0000256" key="3">
    <source>
        <dbReference type="ARBA" id="ARBA00022603"/>
    </source>
</evidence>
<dbReference type="GO" id="GO:0009307">
    <property type="term" value="P:DNA restriction-modification system"/>
    <property type="evidence" value="ECO:0007669"/>
    <property type="project" value="UniProtKB-KW"/>
</dbReference>
<keyword evidence="5" id="KW-0949">S-adenosyl-L-methionine</keyword>
<evidence type="ECO:0000313" key="10">
    <source>
        <dbReference type="EMBL" id="KKW36397.1"/>
    </source>
</evidence>
<evidence type="ECO:0000256" key="6">
    <source>
        <dbReference type="ARBA" id="ARBA00022747"/>
    </source>
</evidence>
<comment type="catalytic activity">
    <reaction evidence="7">
        <text>a 2'-deoxyadenosine in DNA + S-adenosyl-L-methionine = an N(6)-methyl-2'-deoxyadenosine in DNA + S-adenosyl-L-homocysteine + H(+)</text>
        <dbReference type="Rhea" id="RHEA:15197"/>
        <dbReference type="Rhea" id="RHEA-COMP:12418"/>
        <dbReference type="Rhea" id="RHEA-COMP:12419"/>
        <dbReference type="ChEBI" id="CHEBI:15378"/>
        <dbReference type="ChEBI" id="CHEBI:57856"/>
        <dbReference type="ChEBI" id="CHEBI:59789"/>
        <dbReference type="ChEBI" id="CHEBI:90615"/>
        <dbReference type="ChEBI" id="CHEBI:90616"/>
        <dbReference type="EC" id="2.1.1.72"/>
    </reaction>
</comment>
<dbReference type="GO" id="GO:0008170">
    <property type="term" value="F:N-methyltransferase activity"/>
    <property type="evidence" value="ECO:0007669"/>
    <property type="project" value="InterPro"/>
</dbReference>
<keyword evidence="6" id="KW-0680">Restriction system</keyword>
<dbReference type="PRINTS" id="PR00507">
    <property type="entry name" value="N12N6MTFRASE"/>
</dbReference>
<feature type="domain" description="N6 adenine-specific DNA methyltransferase N-terminal" evidence="9">
    <location>
        <begin position="9"/>
        <end position="170"/>
    </location>
</feature>
<dbReference type="PROSITE" id="PS00092">
    <property type="entry name" value="N6_MTASE"/>
    <property type="match status" value="1"/>
</dbReference>
<evidence type="ECO:0000259" key="8">
    <source>
        <dbReference type="Pfam" id="PF02384"/>
    </source>
</evidence>
<dbReference type="Gene3D" id="3.40.50.150">
    <property type="entry name" value="Vaccinia Virus protein VP39"/>
    <property type="match status" value="1"/>
</dbReference>
<dbReference type="InterPro" id="IPR038333">
    <property type="entry name" value="T1MK-like_N_sf"/>
</dbReference>
<dbReference type="GO" id="GO:0009007">
    <property type="term" value="F:site-specific DNA-methyltransferase (adenine-specific) activity"/>
    <property type="evidence" value="ECO:0007669"/>
    <property type="project" value="UniProtKB-EC"/>
</dbReference>
<protein>
    <recommendedName>
        <fullName evidence="2">site-specific DNA-methyltransferase (adenine-specific)</fullName>
        <ecNumber evidence="2">2.1.1.72</ecNumber>
    </recommendedName>
</protein>
<evidence type="ECO:0000256" key="4">
    <source>
        <dbReference type="ARBA" id="ARBA00022679"/>
    </source>
</evidence>
<comment type="caution">
    <text evidence="10">The sequence shown here is derived from an EMBL/GenBank/DDBJ whole genome shotgun (WGS) entry which is preliminary data.</text>
</comment>
<evidence type="ECO:0000256" key="1">
    <source>
        <dbReference type="ARBA" id="ARBA00006594"/>
    </source>
</evidence>
<dbReference type="PANTHER" id="PTHR42933">
    <property type="entry name" value="SLR6095 PROTEIN"/>
    <property type="match status" value="1"/>
</dbReference>
<dbReference type="InterPro" id="IPR003356">
    <property type="entry name" value="DNA_methylase_A-5"/>
</dbReference>
<keyword evidence="4" id="KW-0808">Transferase</keyword>
<evidence type="ECO:0000313" key="11">
    <source>
        <dbReference type="Proteomes" id="UP000033865"/>
    </source>
</evidence>
<dbReference type="Gene3D" id="1.20.1260.30">
    <property type="match status" value="1"/>
</dbReference>
<dbReference type="GO" id="GO:0003677">
    <property type="term" value="F:DNA binding"/>
    <property type="evidence" value="ECO:0007669"/>
    <property type="project" value="InterPro"/>
</dbReference>